<evidence type="ECO:0000313" key="1">
    <source>
        <dbReference type="EMBL" id="QOY88100.1"/>
    </source>
</evidence>
<keyword evidence="1" id="KW-0645">Protease</keyword>
<dbReference type="GO" id="GO:0004180">
    <property type="term" value="F:carboxypeptidase activity"/>
    <property type="evidence" value="ECO:0007669"/>
    <property type="project" value="UniProtKB-KW"/>
</dbReference>
<dbReference type="InterPro" id="IPR008969">
    <property type="entry name" value="CarboxyPept-like_regulatory"/>
</dbReference>
<name>A0A7S7NQS5_PALFE</name>
<keyword evidence="2" id="KW-1185">Reference proteome</keyword>
<dbReference type="AlphaFoldDB" id="A0A7S7NQS5"/>
<dbReference type="KEGG" id="pfer:IRI77_36090"/>
<protein>
    <submittedName>
        <fullName evidence="1">Carboxypeptidase regulatory-like domain-containing protein</fullName>
    </submittedName>
</protein>
<gene>
    <name evidence="1" type="ORF">IRI77_36090</name>
</gene>
<dbReference type="Proteomes" id="UP000593892">
    <property type="component" value="Chromosome"/>
</dbReference>
<evidence type="ECO:0000313" key="2">
    <source>
        <dbReference type="Proteomes" id="UP000593892"/>
    </source>
</evidence>
<dbReference type="Pfam" id="PF13620">
    <property type="entry name" value="CarboxypepD_reg"/>
    <property type="match status" value="1"/>
</dbReference>
<proteinExistence type="predicted"/>
<organism evidence="1 2">
    <name type="scientific">Paludibaculum fermentans</name>
    <dbReference type="NCBI Taxonomy" id="1473598"/>
    <lineage>
        <taxon>Bacteria</taxon>
        <taxon>Pseudomonadati</taxon>
        <taxon>Acidobacteriota</taxon>
        <taxon>Terriglobia</taxon>
        <taxon>Bryobacterales</taxon>
        <taxon>Bryobacteraceae</taxon>
        <taxon>Paludibaculum</taxon>
    </lineage>
</organism>
<keyword evidence="1" id="KW-0378">Hydrolase</keyword>
<sequence>MGRAFAQPERSSSIAGRVVNSVTGAPLHRATVEITLEGRDDVRGQAGTEGDGQFLLRALPAGRYRISVTRPGYAPMNYGARRPDAPGQIITLGANENKSGLIIRLPALGEVSGTITGLSAAAMNPTVTARPVEGTISNYFGRGGTVDRSGDYQIDGLIPGRYRLSVGYTVLPRLELFPANANVDLNRRYTSYYPSTLNFHEAVLVEIKPGDELAGFNIAAQVPAEAMLGIRILWPKDVAIPKPAPGTSLATLILQTRPTGILEDLYVGGQSIMAGDERPVYRSLVPGRYTLSGTVQLQGRCYSAREEVSAAAGAPTVELPLQPCIDLRGRVRISGAPALPAKLTVSLRSLESAPVNLDRSTLQPDGSFVIPGVPAGRWALALSPLPPGGYLKSVTLGKLDVLDQPFLISPATPARLDILIGANGAEVSGHVQEGIATIILAAPDDAAASIPSRYATTSVDEQGNFRLTGLHPGAYRIYAFDDIEPGAWLDANFLAEYRAAGTPVQLKEGPGPAVILRAISGNRPAAKKGAR</sequence>
<reference evidence="1 2" key="1">
    <citation type="submission" date="2020-10" db="EMBL/GenBank/DDBJ databases">
        <title>Complete genome sequence of Paludibaculum fermentans P105T, a facultatively anaerobic acidobacterium capable of dissimilatory Fe(III) reduction.</title>
        <authorList>
            <person name="Dedysh S.N."/>
            <person name="Beletsky A.V."/>
            <person name="Kulichevskaya I.S."/>
            <person name="Mardanov A.V."/>
            <person name="Ravin N.V."/>
        </authorList>
    </citation>
    <scope>NUCLEOTIDE SEQUENCE [LARGE SCALE GENOMIC DNA]</scope>
    <source>
        <strain evidence="1 2">P105</strain>
    </source>
</reference>
<dbReference type="Gene3D" id="2.60.40.1120">
    <property type="entry name" value="Carboxypeptidase-like, regulatory domain"/>
    <property type="match status" value="2"/>
</dbReference>
<dbReference type="RefSeq" id="WP_194449763.1">
    <property type="nucleotide sequence ID" value="NZ_CP063849.1"/>
</dbReference>
<accession>A0A7S7NQS5</accession>
<keyword evidence="1" id="KW-0121">Carboxypeptidase</keyword>
<dbReference type="EMBL" id="CP063849">
    <property type="protein sequence ID" value="QOY88100.1"/>
    <property type="molecule type" value="Genomic_DNA"/>
</dbReference>
<dbReference type="SUPFAM" id="SSF49464">
    <property type="entry name" value="Carboxypeptidase regulatory domain-like"/>
    <property type="match status" value="1"/>
</dbReference>